<dbReference type="PANTHER" id="PTHR24421">
    <property type="entry name" value="NITRATE/NITRITE SENSOR PROTEIN NARX-RELATED"/>
    <property type="match status" value="1"/>
</dbReference>
<keyword evidence="13" id="KW-1185">Reference proteome</keyword>
<evidence type="ECO:0000256" key="9">
    <source>
        <dbReference type="SAM" id="Phobius"/>
    </source>
</evidence>
<dbReference type="PANTHER" id="PTHR24421:SF10">
    <property type="entry name" value="NITRATE_NITRITE SENSOR PROTEIN NARQ"/>
    <property type="match status" value="1"/>
</dbReference>
<dbReference type="InterPro" id="IPR003594">
    <property type="entry name" value="HATPase_dom"/>
</dbReference>
<dbReference type="InterPro" id="IPR050482">
    <property type="entry name" value="Sensor_HK_TwoCompSys"/>
</dbReference>
<evidence type="ECO:0000313" key="13">
    <source>
        <dbReference type="Proteomes" id="UP000568380"/>
    </source>
</evidence>
<keyword evidence="9" id="KW-1133">Transmembrane helix</keyword>
<evidence type="ECO:0000259" key="10">
    <source>
        <dbReference type="Pfam" id="PF02518"/>
    </source>
</evidence>
<keyword evidence="7" id="KW-0067">ATP-binding</keyword>
<dbReference type="GO" id="GO:0005524">
    <property type="term" value="F:ATP binding"/>
    <property type="evidence" value="ECO:0007669"/>
    <property type="project" value="UniProtKB-KW"/>
</dbReference>
<evidence type="ECO:0000313" key="12">
    <source>
        <dbReference type="EMBL" id="MBB5076289.1"/>
    </source>
</evidence>
<feature type="transmembrane region" description="Helical" evidence="9">
    <location>
        <begin position="124"/>
        <end position="144"/>
    </location>
</feature>
<name>A0A7W7ZYU6_9ACTN</name>
<sequence>MVAWLGRRLAWLERHPTAADASLAGIACAYLLIVVPYTDATLARIGSIPLTFWGDLAAFACLALRRRWPLGVLAAVWVLWLAVGRWDVWAEVNASWAELGASTALQVAFYTVGRWRASPYHGLLILGVLAPAGVMSALVCALPWGAGVARRRWVAAAASAEEGRARAMVAEERVRIARELHDIVAHNVSAMVIQSHVAVSALAAEDRGPARTSLESIRESGEAALTELRLLLGGLREEPGERQPGIEAIDALVERHPLEVRLRVEGRVRAVPAGLGLAAYRIVQEALTNALKHAGKDAAADVVLSYGERALDITVVDDGAGRPPAPPRRSGHGLVNIAERAALFGGVSRAAPSPQGGFRVEATLPWV</sequence>
<dbReference type="Gene3D" id="3.30.565.10">
    <property type="entry name" value="Histidine kinase-like ATPase, C-terminal domain"/>
    <property type="match status" value="1"/>
</dbReference>
<evidence type="ECO:0000256" key="8">
    <source>
        <dbReference type="ARBA" id="ARBA00023012"/>
    </source>
</evidence>
<dbReference type="Proteomes" id="UP000568380">
    <property type="component" value="Unassembled WGS sequence"/>
</dbReference>
<comment type="caution">
    <text evidence="12">The sequence shown here is derived from an EMBL/GenBank/DDBJ whole genome shotgun (WGS) entry which is preliminary data.</text>
</comment>
<dbReference type="CDD" id="cd16917">
    <property type="entry name" value="HATPase_UhpB-NarQ-NarX-like"/>
    <property type="match status" value="1"/>
</dbReference>
<accession>A0A7W7ZYU6</accession>
<protein>
    <recommendedName>
        <fullName evidence="2">histidine kinase</fullName>
        <ecNumber evidence="2">2.7.13.3</ecNumber>
    </recommendedName>
</protein>
<organism evidence="12 13">
    <name type="scientific">Nonomuraea endophytica</name>
    <dbReference type="NCBI Taxonomy" id="714136"/>
    <lineage>
        <taxon>Bacteria</taxon>
        <taxon>Bacillati</taxon>
        <taxon>Actinomycetota</taxon>
        <taxon>Actinomycetes</taxon>
        <taxon>Streptosporangiales</taxon>
        <taxon>Streptosporangiaceae</taxon>
        <taxon>Nonomuraea</taxon>
    </lineage>
</organism>
<feature type="transmembrane region" description="Helical" evidence="9">
    <location>
        <begin position="21"/>
        <end position="38"/>
    </location>
</feature>
<evidence type="ECO:0000256" key="1">
    <source>
        <dbReference type="ARBA" id="ARBA00000085"/>
    </source>
</evidence>
<gene>
    <name evidence="12" type="ORF">HNR40_001753</name>
</gene>
<feature type="domain" description="Histidine kinase/HSP90-like ATPase" evidence="10">
    <location>
        <begin position="278"/>
        <end position="365"/>
    </location>
</feature>
<dbReference type="Pfam" id="PF02518">
    <property type="entry name" value="HATPase_c"/>
    <property type="match status" value="1"/>
</dbReference>
<keyword evidence="8" id="KW-0902">Two-component regulatory system</keyword>
<evidence type="ECO:0000256" key="5">
    <source>
        <dbReference type="ARBA" id="ARBA00022741"/>
    </source>
</evidence>
<keyword evidence="5" id="KW-0547">Nucleotide-binding</keyword>
<feature type="transmembrane region" description="Helical" evidence="9">
    <location>
        <begin position="70"/>
        <end position="88"/>
    </location>
</feature>
<dbReference type="GO" id="GO:0016020">
    <property type="term" value="C:membrane"/>
    <property type="evidence" value="ECO:0007669"/>
    <property type="project" value="InterPro"/>
</dbReference>
<dbReference type="Gene3D" id="1.20.5.1930">
    <property type="match status" value="1"/>
</dbReference>
<evidence type="ECO:0000259" key="11">
    <source>
        <dbReference type="Pfam" id="PF07730"/>
    </source>
</evidence>
<keyword evidence="6 12" id="KW-0418">Kinase</keyword>
<reference evidence="12 13" key="1">
    <citation type="submission" date="2020-08" db="EMBL/GenBank/DDBJ databases">
        <title>Genomic Encyclopedia of Type Strains, Phase IV (KMG-IV): sequencing the most valuable type-strain genomes for metagenomic binning, comparative biology and taxonomic classification.</title>
        <authorList>
            <person name="Goeker M."/>
        </authorList>
    </citation>
    <scope>NUCLEOTIDE SEQUENCE [LARGE SCALE GENOMIC DNA]</scope>
    <source>
        <strain evidence="12 13">DSM 45385</strain>
    </source>
</reference>
<keyword evidence="3" id="KW-0597">Phosphoprotein</keyword>
<dbReference type="AlphaFoldDB" id="A0A7W7ZYU6"/>
<dbReference type="EMBL" id="JACHIN010000002">
    <property type="protein sequence ID" value="MBB5076289.1"/>
    <property type="molecule type" value="Genomic_DNA"/>
</dbReference>
<evidence type="ECO:0000256" key="3">
    <source>
        <dbReference type="ARBA" id="ARBA00022553"/>
    </source>
</evidence>
<dbReference type="SUPFAM" id="SSF55874">
    <property type="entry name" value="ATPase domain of HSP90 chaperone/DNA topoisomerase II/histidine kinase"/>
    <property type="match status" value="1"/>
</dbReference>
<keyword evidence="4" id="KW-0808">Transferase</keyword>
<dbReference type="InterPro" id="IPR011712">
    <property type="entry name" value="Sig_transdc_His_kin_sub3_dim/P"/>
</dbReference>
<feature type="domain" description="Signal transduction histidine kinase subgroup 3 dimerisation and phosphoacceptor" evidence="11">
    <location>
        <begin position="172"/>
        <end position="238"/>
    </location>
</feature>
<evidence type="ECO:0000256" key="2">
    <source>
        <dbReference type="ARBA" id="ARBA00012438"/>
    </source>
</evidence>
<dbReference type="GO" id="GO:0046983">
    <property type="term" value="F:protein dimerization activity"/>
    <property type="evidence" value="ECO:0007669"/>
    <property type="project" value="InterPro"/>
</dbReference>
<feature type="transmembrane region" description="Helical" evidence="9">
    <location>
        <begin position="44"/>
        <end position="63"/>
    </location>
</feature>
<dbReference type="EC" id="2.7.13.3" evidence="2"/>
<dbReference type="InterPro" id="IPR036890">
    <property type="entry name" value="HATPase_C_sf"/>
</dbReference>
<evidence type="ECO:0000256" key="7">
    <source>
        <dbReference type="ARBA" id="ARBA00022840"/>
    </source>
</evidence>
<dbReference type="Pfam" id="PF07730">
    <property type="entry name" value="HisKA_3"/>
    <property type="match status" value="1"/>
</dbReference>
<evidence type="ECO:0000256" key="6">
    <source>
        <dbReference type="ARBA" id="ARBA00022777"/>
    </source>
</evidence>
<comment type="catalytic activity">
    <reaction evidence="1">
        <text>ATP + protein L-histidine = ADP + protein N-phospho-L-histidine.</text>
        <dbReference type="EC" id="2.7.13.3"/>
    </reaction>
</comment>
<keyword evidence="9" id="KW-0472">Membrane</keyword>
<evidence type="ECO:0000256" key="4">
    <source>
        <dbReference type="ARBA" id="ARBA00022679"/>
    </source>
</evidence>
<dbReference type="GO" id="GO:0000155">
    <property type="term" value="F:phosphorelay sensor kinase activity"/>
    <property type="evidence" value="ECO:0007669"/>
    <property type="project" value="InterPro"/>
</dbReference>
<proteinExistence type="predicted"/>
<keyword evidence="9" id="KW-0812">Transmembrane</keyword>